<dbReference type="InterPro" id="IPR023058">
    <property type="entry name" value="PPIase_PpiC_CS"/>
</dbReference>
<proteinExistence type="inferred from homology"/>
<keyword evidence="5 6" id="KW-0413">Isomerase</keyword>
<evidence type="ECO:0000313" key="9">
    <source>
        <dbReference type="EMBL" id="WOB07363.1"/>
    </source>
</evidence>
<dbReference type="InterPro" id="IPR027304">
    <property type="entry name" value="Trigger_fact/SurA_dom_sf"/>
</dbReference>
<evidence type="ECO:0000256" key="2">
    <source>
        <dbReference type="ARBA" id="ARBA00007656"/>
    </source>
</evidence>
<organism evidence="9 10">
    <name type="scientific">Piscinibacter gummiphilus</name>
    <dbReference type="NCBI Taxonomy" id="946333"/>
    <lineage>
        <taxon>Bacteria</taxon>
        <taxon>Pseudomonadati</taxon>
        <taxon>Pseudomonadota</taxon>
        <taxon>Betaproteobacteria</taxon>
        <taxon>Burkholderiales</taxon>
        <taxon>Sphaerotilaceae</taxon>
        <taxon>Piscinibacter</taxon>
    </lineage>
</organism>
<evidence type="ECO:0000256" key="6">
    <source>
        <dbReference type="PROSITE-ProRule" id="PRU00278"/>
    </source>
</evidence>
<feature type="domain" description="PpiC" evidence="8">
    <location>
        <begin position="131"/>
        <end position="222"/>
    </location>
</feature>
<sequence>MRAFALLLICTSVAAPAAWAADAALPPGAAALVNGQPLSRAMLDELARARAANGAPAEMQERRRMLDDLVDMELLSQRANSSGVAARAQTRAELELAHKTLLGQRLLQQMAAEMPIAEADIQERYRTLQLDVQIDASHILVKDETTARDLIAQLDRGASFAALARKHTLDTETVPRGGALGSMSVSQLVPPFAAAAQALKPGQYTRQPVQTEFGWHVIRLTSIQTQPKPPYEKVKAEMRKQIATERLQAQVAQWRKEAKLTVLQAP</sequence>
<dbReference type="RefSeq" id="WP_316700032.1">
    <property type="nucleotide sequence ID" value="NZ_CP136336.1"/>
</dbReference>
<evidence type="ECO:0000256" key="4">
    <source>
        <dbReference type="ARBA" id="ARBA00023110"/>
    </source>
</evidence>
<accession>A0ABZ0CWW9</accession>
<feature type="signal peptide" evidence="7">
    <location>
        <begin position="1"/>
        <end position="20"/>
    </location>
</feature>
<gene>
    <name evidence="9" type="ORF">RXV79_20895</name>
</gene>
<dbReference type="InterPro" id="IPR046357">
    <property type="entry name" value="PPIase_dom_sf"/>
</dbReference>
<keyword evidence="4 6" id="KW-0697">Rotamase</keyword>
<dbReference type="Proteomes" id="UP001303946">
    <property type="component" value="Chromosome"/>
</dbReference>
<feature type="chain" id="PRO_5047117016" description="peptidylprolyl isomerase" evidence="7">
    <location>
        <begin position="21"/>
        <end position="266"/>
    </location>
</feature>
<dbReference type="EC" id="5.2.1.8" evidence="3"/>
<dbReference type="InterPro" id="IPR050245">
    <property type="entry name" value="PrsA_foldase"/>
</dbReference>
<name>A0ABZ0CWW9_9BURK</name>
<evidence type="ECO:0000259" key="8">
    <source>
        <dbReference type="PROSITE" id="PS50198"/>
    </source>
</evidence>
<keyword evidence="10" id="KW-1185">Reference proteome</keyword>
<evidence type="ECO:0000313" key="10">
    <source>
        <dbReference type="Proteomes" id="UP001303946"/>
    </source>
</evidence>
<dbReference type="Pfam" id="PF00639">
    <property type="entry name" value="Rotamase"/>
    <property type="match status" value="1"/>
</dbReference>
<evidence type="ECO:0000256" key="5">
    <source>
        <dbReference type="ARBA" id="ARBA00023235"/>
    </source>
</evidence>
<reference evidence="9 10" key="1">
    <citation type="submission" date="2023-10" db="EMBL/GenBank/DDBJ databases">
        <title>Bacteria for the degradation of biodegradable plastic PBAT(Polybutylene adipate terephthalate).</title>
        <authorList>
            <person name="Weon H.-Y."/>
            <person name="Yeon J."/>
        </authorList>
    </citation>
    <scope>NUCLEOTIDE SEQUENCE [LARGE SCALE GENOMIC DNA]</scope>
    <source>
        <strain evidence="9 10">SBD 7-3</strain>
    </source>
</reference>
<dbReference type="GO" id="GO:0003755">
    <property type="term" value="F:peptidyl-prolyl cis-trans isomerase activity"/>
    <property type="evidence" value="ECO:0007669"/>
    <property type="project" value="UniProtKB-EC"/>
</dbReference>
<dbReference type="EMBL" id="CP136336">
    <property type="protein sequence ID" value="WOB07363.1"/>
    <property type="molecule type" value="Genomic_DNA"/>
</dbReference>
<evidence type="ECO:0000256" key="7">
    <source>
        <dbReference type="SAM" id="SignalP"/>
    </source>
</evidence>
<comment type="similarity">
    <text evidence="2">Belongs to the PpiC/parvulin rotamase family.</text>
</comment>
<dbReference type="PANTHER" id="PTHR47245:SF2">
    <property type="entry name" value="PEPTIDYL-PROLYL CIS-TRANS ISOMERASE HP_0175-RELATED"/>
    <property type="match status" value="1"/>
</dbReference>
<keyword evidence="7" id="KW-0732">Signal</keyword>
<dbReference type="Gene3D" id="3.10.50.40">
    <property type="match status" value="1"/>
</dbReference>
<dbReference type="SUPFAM" id="SSF109998">
    <property type="entry name" value="Triger factor/SurA peptide-binding domain-like"/>
    <property type="match status" value="1"/>
</dbReference>
<protein>
    <recommendedName>
        <fullName evidence="3">peptidylprolyl isomerase</fullName>
        <ecNumber evidence="3">5.2.1.8</ecNumber>
    </recommendedName>
</protein>
<dbReference type="PROSITE" id="PS50198">
    <property type="entry name" value="PPIC_PPIASE_2"/>
    <property type="match status" value="1"/>
</dbReference>
<evidence type="ECO:0000256" key="3">
    <source>
        <dbReference type="ARBA" id="ARBA00013194"/>
    </source>
</evidence>
<evidence type="ECO:0000256" key="1">
    <source>
        <dbReference type="ARBA" id="ARBA00000971"/>
    </source>
</evidence>
<dbReference type="PANTHER" id="PTHR47245">
    <property type="entry name" value="PEPTIDYLPROLYL ISOMERASE"/>
    <property type="match status" value="1"/>
</dbReference>
<comment type="catalytic activity">
    <reaction evidence="1">
        <text>[protein]-peptidylproline (omega=180) = [protein]-peptidylproline (omega=0)</text>
        <dbReference type="Rhea" id="RHEA:16237"/>
        <dbReference type="Rhea" id="RHEA-COMP:10747"/>
        <dbReference type="Rhea" id="RHEA-COMP:10748"/>
        <dbReference type="ChEBI" id="CHEBI:83833"/>
        <dbReference type="ChEBI" id="CHEBI:83834"/>
        <dbReference type="EC" id="5.2.1.8"/>
    </reaction>
</comment>
<dbReference type="SUPFAM" id="SSF54534">
    <property type="entry name" value="FKBP-like"/>
    <property type="match status" value="1"/>
</dbReference>
<dbReference type="PROSITE" id="PS01096">
    <property type="entry name" value="PPIC_PPIASE_1"/>
    <property type="match status" value="1"/>
</dbReference>
<dbReference type="InterPro" id="IPR000297">
    <property type="entry name" value="PPIase_PpiC"/>
</dbReference>